<dbReference type="Gene3D" id="2.70.50.80">
    <property type="match status" value="1"/>
</dbReference>
<feature type="domain" description="YAP binding" evidence="7">
    <location>
        <begin position="156"/>
        <end position="288"/>
    </location>
</feature>
<dbReference type="AlphaFoldDB" id="A0A1I8FJ72"/>
<dbReference type="InterPro" id="IPR050937">
    <property type="entry name" value="TEC1_TEAD_TF"/>
</dbReference>
<dbReference type="Proteomes" id="UP000095280">
    <property type="component" value="Unplaced"/>
</dbReference>
<dbReference type="GO" id="GO:0048568">
    <property type="term" value="P:embryonic organ development"/>
    <property type="evidence" value="ECO:0007669"/>
    <property type="project" value="TreeGrafter"/>
</dbReference>
<dbReference type="PANTHER" id="PTHR11834:SF0">
    <property type="entry name" value="PROTEIN SCALLOPED"/>
    <property type="match status" value="1"/>
</dbReference>
<feature type="compositionally biased region" description="Low complexity" evidence="6">
    <location>
        <begin position="363"/>
        <end position="382"/>
    </location>
</feature>
<dbReference type="Pfam" id="PF17725">
    <property type="entry name" value="YBD"/>
    <property type="match status" value="1"/>
</dbReference>
<name>A0A1I8FJ72_9PLAT</name>
<dbReference type="WBParaSite" id="maker-unitig_37017-snap-gene-0.2-mRNA-1">
    <property type="protein sequence ID" value="maker-unitig_37017-snap-gene-0.2-mRNA-1"/>
    <property type="gene ID" value="maker-unitig_37017-snap-gene-0.2"/>
</dbReference>
<evidence type="ECO:0000256" key="5">
    <source>
        <dbReference type="ARBA" id="ARBA00023242"/>
    </source>
</evidence>
<sequence length="490" mass="53321">RNELIARYIRAPHRQDSRHAKAVCPVTSRCWPGAELKRCQSNIRDPATKERAMQTLSQLFSAGLAPASTRGQQQQQQHSARASINNSIVSESLEPDSPVSIAGPRLRLRELIAFVEAPALADSGRSSDQQQQHSSVGFARPRRHLFASLTAASADAAPPPLECVDVSQIADKFPERRGGLRDFLERGRAYLVKCSGRHINTPIPDEAGAFYGFGTNVRKYRASNAFPAPQLKCASFGRQVVEKVEKHIGPRLESGRYVYQSDRSPMCEYMLPEKYMMNTVLENFTILQKHSVPQDAPDFEYLIFLAVPNRPPPARSATAVKVSLSRIIEDVTTRAGRGSGRDAAAAAAGGDCVLGDAAEAGQSRASRLAPGAGPGRRAAIPRSRAHRPFRERLKALDERNGRLANHPSTSAPKVRAKRAKNWFRRWRSGAGSGAGARPGGAAAAGGGGDCAGRYCWLLVARLSRQQQMLVVSPEGRQQMLVPPLVVSNRC</sequence>
<evidence type="ECO:0000256" key="3">
    <source>
        <dbReference type="ARBA" id="ARBA00023125"/>
    </source>
</evidence>
<dbReference type="InterPro" id="IPR041086">
    <property type="entry name" value="YBD"/>
</dbReference>
<keyword evidence="2" id="KW-0805">Transcription regulation</keyword>
<dbReference type="PANTHER" id="PTHR11834">
    <property type="entry name" value="TRANSCRIPTIONAL ENHANCER FACTOR TEF RELATED"/>
    <property type="match status" value="1"/>
</dbReference>
<evidence type="ECO:0000256" key="2">
    <source>
        <dbReference type="ARBA" id="ARBA00023015"/>
    </source>
</evidence>
<keyword evidence="3" id="KW-0238">DNA-binding</keyword>
<keyword evidence="8" id="KW-1185">Reference proteome</keyword>
<protein>
    <submittedName>
        <fullName evidence="9">YBD domain-containing protein</fullName>
    </submittedName>
</protein>
<feature type="region of interest" description="Disordered" evidence="6">
    <location>
        <begin position="363"/>
        <end position="385"/>
    </location>
</feature>
<evidence type="ECO:0000313" key="9">
    <source>
        <dbReference type="WBParaSite" id="maker-unitig_37017-snap-gene-0.2-mRNA-1"/>
    </source>
</evidence>
<dbReference type="GO" id="GO:0005667">
    <property type="term" value="C:transcription regulator complex"/>
    <property type="evidence" value="ECO:0007669"/>
    <property type="project" value="TreeGrafter"/>
</dbReference>
<evidence type="ECO:0000259" key="7">
    <source>
        <dbReference type="Pfam" id="PF17725"/>
    </source>
</evidence>
<dbReference type="GO" id="GO:0000978">
    <property type="term" value="F:RNA polymerase II cis-regulatory region sequence-specific DNA binding"/>
    <property type="evidence" value="ECO:0007669"/>
    <property type="project" value="TreeGrafter"/>
</dbReference>
<comment type="subcellular location">
    <subcellularLocation>
        <location evidence="1">Nucleus</location>
    </subcellularLocation>
</comment>
<evidence type="ECO:0000256" key="6">
    <source>
        <dbReference type="SAM" id="MobiDB-lite"/>
    </source>
</evidence>
<dbReference type="GO" id="GO:0005634">
    <property type="term" value="C:nucleus"/>
    <property type="evidence" value="ECO:0007669"/>
    <property type="project" value="UniProtKB-SubCell"/>
</dbReference>
<dbReference type="GO" id="GO:0000981">
    <property type="term" value="F:DNA-binding transcription factor activity, RNA polymerase II-specific"/>
    <property type="evidence" value="ECO:0007669"/>
    <property type="project" value="TreeGrafter"/>
</dbReference>
<evidence type="ECO:0000256" key="4">
    <source>
        <dbReference type="ARBA" id="ARBA00023163"/>
    </source>
</evidence>
<evidence type="ECO:0000256" key="1">
    <source>
        <dbReference type="ARBA" id="ARBA00004123"/>
    </source>
</evidence>
<keyword evidence="4" id="KW-0804">Transcription</keyword>
<proteinExistence type="predicted"/>
<accession>A0A1I8FJ72</accession>
<keyword evidence="5" id="KW-0539">Nucleus</keyword>
<reference evidence="9" key="1">
    <citation type="submission" date="2016-11" db="UniProtKB">
        <authorList>
            <consortium name="WormBaseParasite"/>
        </authorList>
    </citation>
    <scope>IDENTIFICATION</scope>
</reference>
<dbReference type="GO" id="GO:0035329">
    <property type="term" value="P:hippo signaling"/>
    <property type="evidence" value="ECO:0007669"/>
    <property type="project" value="TreeGrafter"/>
</dbReference>
<evidence type="ECO:0000313" key="8">
    <source>
        <dbReference type="Proteomes" id="UP000095280"/>
    </source>
</evidence>
<organism evidence="8 9">
    <name type="scientific">Macrostomum lignano</name>
    <dbReference type="NCBI Taxonomy" id="282301"/>
    <lineage>
        <taxon>Eukaryota</taxon>
        <taxon>Metazoa</taxon>
        <taxon>Spiralia</taxon>
        <taxon>Lophotrochozoa</taxon>
        <taxon>Platyhelminthes</taxon>
        <taxon>Rhabditophora</taxon>
        <taxon>Macrostomorpha</taxon>
        <taxon>Macrostomida</taxon>
        <taxon>Macrostomidae</taxon>
        <taxon>Macrostomum</taxon>
    </lineage>
</organism>